<evidence type="ECO:0000313" key="2">
    <source>
        <dbReference type="EMBL" id="KAL1495477.1"/>
    </source>
</evidence>
<comment type="caution">
    <text evidence="2">The sequence shown here is derived from an EMBL/GenBank/DDBJ whole genome shotgun (WGS) entry which is preliminary data.</text>
</comment>
<name>A0AB34ICE6_PRYPA</name>
<evidence type="ECO:0000313" key="3">
    <source>
        <dbReference type="Proteomes" id="UP001515480"/>
    </source>
</evidence>
<dbReference type="AlphaFoldDB" id="A0AB34ICE6"/>
<gene>
    <name evidence="2" type="ORF">AB1Y20_016843</name>
</gene>
<dbReference type="InterPro" id="IPR037185">
    <property type="entry name" value="EmrE-like"/>
</dbReference>
<dbReference type="Proteomes" id="UP001515480">
    <property type="component" value="Unassembled WGS sequence"/>
</dbReference>
<feature type="transmembrane region" description="Helical" evidence="1">
    <location>
        <begin position="268"/>
        <end position="289"/>
    </location>
</feature>
<protein>
    <recommendedName>
        <fullName evidence="4">EamA domain-containing protein</fullName>
    </recommendedName>
</protein>
<evidence type="ECO:0000256" key="1">
    <source>
        <dbReference type="SAM" id="Phobius"/>
    </source>
</evidence>
<keyword evidence="1" id="KW-0472">Membrane</keyword>
<evidence type="ECO:0008006" key="4">
    <source>
        <dbReference type="Google" id="ProtNLM"/>
    </source>
</evidence>
<dbReference type="SUPFAM" id="SSF103481">
    <property type="entry name" value="Multidrug resistance efflux transporter EmrE"/>
    <property type="match status" value="1"/>
</dbReference>
<feature type="transmembrane region" description="Helical" evidence="1">
    <location>
        <begin position="44"/>
        <end position="62"/>
    </location>
</feature>
<organism evidence="2 3">
    <name type="scientific">Prymnesium parvum</name>
    <name type="common">Toxic golden alga</name>
    <dbReference type="NCBI Taxonomy" id="97485"/>
    <lineage>
        <taxon>Eukaryota</taxon>
        <taxon>Haptista</taxon>
        <taxon>Haptophyta</taxon>
        <taxon>Prymnesiophyceae</taxon>
        <taxon>Prymnesiales</taxon>
        <taxon>Prymnesiaceae</taxon>
        <taxon>Prymnesium</taxon>
    </lineage>
</organism>
<feature type="transmembrane region" description="Helical" evidence="1">
    <location>
        <begin position="139"/>
        <end position="157"/>
    </location>
</feature>
<feature type="transmembrane region" description="Helical" evidence="1">
    <location>
        <begin position="322"/>
        <end position="341"/>
    </location>
</feature>
<keyword evidence="1" id="KW-1133">Transmembrane helix</keyword>
<feature type="transmembrane region" description="Helical" evidence="1">
    <location>
        <begin position="222"/>
        <end position="248"/>
    </location>
</feature>
<accession>A0AB34ICE6</accession>
<feature type="transmembrane region" description="Helical" evidence="1">
    <location>
        <begin position="83"/>
        <end position="107"/>
    </location>
</feature>
<sequence>MIASPPAARVRGALLVGTSAAFFALTNAASTALYRRGGCSVVSLYLLRSAVIYLANAALIAVREGSTAARGVLLLRTARLESARLVLFRSLLQSTMALGLSVAFVFLTYADAFTVFKGVAVLSTMVMTHACLEHGERLSLYELACGGMTFAGVILVAQPPLLFGHRADTLPQPTPRPSTPQWTPRFGAGIAVAVVSGVISAVCGVLLRVLAKAGGQHDMPPAMLLSFLVCVMFAFFSMVGIVCRVTGLSEAAGWEWSQPVWPASLADWMIIVVHCACTLAAQLSAAAGFATTRAGIAAFLQLTELAWVYALDVFVLGEPTSFLAGLGSAIVFVSAVAAALGNSKK</sequence>
<keyword evidence="1" id="KW-0812">Transmembrane</keyword>
<feature type="transmembrane region" description="Helical" evidence="1">
    <location>
        <begin position="186"/>
        <end position="210"/>
    </location>
</feature>
<reference evidence="2 3" key="1">
    <citation type="journal article" date="2024" name="Science">
        <title>Giant polyketide synthase enzymes in the biosynthesis of giant marine polyether toxins.</title>
        <authorList>
            <person name="Fallon T.R."/>
            <person name="Shende V.V."/>
            <person name="Wierzbicki I.H."/>
            <person name="Pendleton A.L."/>
            <person name="Watervoot N.F."/>
            <person name="Auber R.P."/>
            <person name="Gonzalez D.J."/>
            <person name="Wisecaver J.H."/>
            <person name="Moore B.S."/>
        </authorList>
    </citation>
    <scope>NUCLEOTIDE SEQUENCE [LARGE SCALE GENOMIC DNA]</scope>
    <source>
        <strain evidence="2 3">12B1</strain>
    </source>
</reference>
<keyword evidence="3" id="KW-1185">Reference proteome</keyword>
<feature type="transmembrane region" description="Helical" evidence="1">
    <location>
        <begin position="113"/>
        <end position="132"/>
    </location>
</feature>
<proteinExistence type="predicted"/>
<feature type="transmembrane region" description="Helical" evidence="1">
    <location>
        <begin position="296"/>
        <end position="316"/>
    </location>
</feature>
<dbReference type="EMBL" id="JBGBPQ010000032">
    <property type="protein sequence ID" value="KAL1495477.1"/>
    <property type="molecule type" value="Genomic_DNA"/>
</dbReference>